<feature type="domain" description="C2H2-type" evidence="17">
    <location>
        <begin position="1524"/>
        <end position="1551"/>
    </location>
</feature>
<evidence type="ECO:0000313" key="18">
    <source>
        <dbReference type="EMBL" id="KAG5204750.1"/>
    </source>
</evidence>
<dbReference type="SMART" id="SM00355">
    <property type="entry name" value="ZnF_C2H2"/>
    <property type="match status" value="18"/>
</dbReference>
<name>A0A836CYY8_SHEEP</name>
<dbReference type="PROSITE" id="PS50157">
    <property type="entry name" value="ZINC_FINGER_C2H2_2"/>
    <property type="match status" value="12"/>
</dbReference>
<feature type="domain" description="C2H2-type" evidence="17">
    <location>
        <begin position="1021"/>
        <end position="1043"/>
    </location>
</feature>
<evidence type="ECO:0000256" key="11">
    <source>
        <dbReference type="ARBA" id="ARBA00023242"/>
    </source>
</evidence>
<sequence length="1830" mass="202126">MPAPGSAWRVPTGLRIGSQLKSSMRRTECRPRCGDYSVKVRLTENSLDPTYRWPLADPTTEARAESREQSILSPWPVRFLTVPAGEEGRSNNCRKPSGRFLTSLNLCLVSLQLSPFLVDDSPGLNVVSSEVRLCLTSPYLTSETCLDTALLCPCHLLNMDPQPVASECHIKENSVEPCRVPTDHDPHGCPVFQMHTREEGRVESRFPDQGANVHRLHRMRRVLTTGPPGPSRPKHSWASFSFRCSPLHRLIGCLVFSLPGWSVLRGGHLVDGSLRVAHSQKSVVVNIPDWKLYHTAKLSVRCLLLPAIRRRHFSVITSKRCRPAPSNRLSFNSFALCQQQKEGKEVPTTRSEERTEQYTEELEETLTFRIIILAETLNCGAFIGRQSLTVAGRGPETPAGAAASRTGVQSAAQQPLNLTLGGGKGMVRMCDWPVTQHSGRLSSRRAIAAYLPSPWYPEGFQVPLTRQEAKMATMINWKCVNGKNRGCGQEPWKTPPFKKQPEKSSLAKLTGVELYARDGAGVMPQSQGTEEREKESPATAERPENPAIFMCKCCNLFSPSQSELLSHVSEKHAEEGVNADEIIIPLRPLSTPEPTNPGKRGDAMSAEPEAEMEARLPQGFYVCSGLSMPVVQWIGIRLPLQGTQVRSLVWEDPTWHGTEFSVMKRKRGRPKGSTKKPSPEEELAERSALPGADGARAPEDGGSLECSKCCRKFSNPRQLRKHICIIVLNLGEAEGDAGNESDLELEKKYKEEDREKAPKRPRAQRAEKIQKVCSGRDTPQMSGAKKPIISVVLTAHEAIPGATKIVPVEAGPPETGAADPEATAADLAPRRGYQEYAIQQTAYEQPMKSSRLGPTQLKIFTCEYCNKVFKFKHSLQAHLRIHTKEKPYKCSQCSYASAIKANLNVHLRKHTGEKFACDCCSFTCLSKGHLKVHVERVHKKIKQHCRFCKKKYSDVKNLIKHIRDAHDPQDKPVQEALDELCLMTREGKRQLLYDCHICERKFKNELDRDRHMLVHGDKWPFACELCGHGATKYQALELHVRKHPFVYVCALCPKKFVSSIRLRAHIKEAHGAAQETLVFTSSINQSFCLLEPGGDIQQEALGGQLQLAEEEFVFQGVNVPKEAASPGEVRPAVEPGAPAEVPTPPVRSAAAQPDGTAPAPPPSELAASAVSLDLRPHAGLSSEFLIKSEPPTAEGPIAVPEKTGDTQQGGSAPTQGQDAAPQLSKAKGMEANSEAPGAESPPAEGQKVAASSCDGPDPSKGLRSNPAQASDSPPGAGGMEVALCQPASCAPAPEHRAGLTAFMKILDSLQKRRMNTSLCERIRKVYGDLECEYCGKLFWYQVHFDMHVRTHTREHLYYCSQCHYSSITKNCLKRHVIQKHSNILLKCPTDGCDYSTPDKYKLQAHLKVHTELTICFCASLFGDLSPGGPQTAEFPVYKATAQVSMSTISEVLGRRVQLKGLIGKRAMKCPYCDFYFMKNGSDLQRHIWAHEGVKPFKCSLCEYATRSKSNLKAHMNRHSTEKTHLCDMCGKKFKSKGTLKSHKLLHTADGKQFKCTVCDYTAAQKPQLLRHMEQHASFKPFRCAHCHYSCNISGSLKRHYNRKHPNEEYSNVGTGELAADALIQQGGLKCPVCSFVYGTKWEFNRHLKNKHGLKLVESEGDPKWEPATETPEEPSTQYLHIAEAEEDVQGTQAAVAALQDLRYTSESGDRLDPTAVNILQQIIELGTETHDATAVASVVAMAPGTVTVVKQVTDEEPSSNHTVMIQETLQQASVELAEQHHLVVSSDDVEGIETVTVYTQGGETSEFIVYVQEAVQPVEEQASGPPAPEL</sequence>
<evidence type="ECO:0000256" key="5">
    <source>
        <dbReference type="ARBA" id="ARBA00022737"/>
    </source>
</evidence>
<proteinExistence type="predicted"/>
<dbReference type="Pfam" id="PF13909">
    <property type="entry name" value="zf-H2C2_5"/>
    <property type="match status" value="1"/>
</dbReference>
<feature type="domain" description="C2H2-type" evidence="17">
    <location>
        <begin position="1329"/>
        <end position="1356"/>
    </location>
</feature>
<feature type="region of interest" description="Disordered" evidence="16">
    <location>
        <begin position="661"/>
        <end position="704"/>
    </location>
</feature>
<evidence type="ECO:0000256" key="1">
    <source>
        <dbReference type="ARBA" id="ARBA00004123"/>
    </source>
</evidence>
<evidence type="ECO:0000256" key="7">
    <source>
        <dbReference type="ARBA" id="ARBA00022833"/>
    </source>
</evidence>
<evidence type="ECO:0000256" key="13">
    <source>
        <dbReference type="ARBA" id="ARBA00071552"/>
    </source>
</evidence>
<dbReference type="FunFam" id="3.30.160.60:FF:000297">
    <property type="entry name" value="Zinc finger and AT-hook domain containing"/>
    <property type="match status" value="1"/>
</dbReference>
<dbReference type="PANTHER" id="PTHR24403">
    <property type="entry name" value="ZINC FINGER PROTEIN"/>
    <property type="match status" value="1"/>
</dbReference>
<feature type="domain" description="C2H2-type" evidence="17">
    <location>
        <begin position="860"/>
        <end position="887"/>
    </location>
</feature>
<organism evidence="18 19">
    <name type="scientific">Ovis aries</name>
    <name type="common">Sheep</name>
    <dbReference type="NCBI Taxonomy" id="9940"/>
    <lineage>
        <taxon>Eukaryota</taxon>
        <taxon>Metazoa</taxon>
        <taxon>Chordata</taxon>
        <taxon>Craniata</taxon>
        <taxon>Vertebrata</taxon>
        <taxon>Euteleostomi</taxon>
        <taxon>Mammalia</taxon>
        <taxon>Eutheria</taxon>
        <taxon>Laurasiatheria</taxon>
        <taxon>Artiodactyla</taxon>
        <taxon>Ruminantia</taxon>
        <taxon>Pecora</taxon>
        <taxon>Bovidae</taxon>
        <taxon>Caprinae</taxon>
        <taxon>Ovis</taxon>
    </lineage>
</organism>
<dbReference type="Pfam" id="PF00096">
    <property type="entry name" value="zf-C2H2"/>
    <property type="match status" value="3"/>
</dbReference>
<keyword evidence="4" id="KW-0479">Metal-binding</keyword>
<evidence type="ECO:0000256" key="2">
    <source>
        <dbReference type="ARBA" id="ARBA00004514"/>
    </source>
</evidence>
<dbReference type="FunFam" id="3.30.160.60:FF:000687">
    <property type="entry name" value="Zinc finger and AT-hook domain containing"/>
    <property type="match status" value="1"/>
</dbReference>
<evidence type="ECO:0000256" key="10">
    <source>
        <dbReference type="ARBA" id="ARBA00023163"/>
    </source>
</evidence>
<feature type="region of interest" description="Disordered" evidence="16">
    <location>
        <begin position="521"/>
        <end position="542"/>
    </location>
</feature>
<feature type="domain" description="C2H2-type" evidence="17">
    <location>
        <begin position="704"/>
        <end position="734"/>
    </location>
</feature>
<keyword evidence="6 15" id="KW-0863">Zinc-finger</keyword>
<evidence type="ECO:0000256" key="8">
    <source>
        <dbReference type="ARBA" id="ARBA00023015"/>
    </source>
</evidence>
<dbReference type="GO" id="GO:0008270">
    <property type="term" value="F:zinc ion binding"/>
    <property type="evidence" value="ECO:0007669"/>
    <property type="project" value="UniProtKB-KW"/>
</dbReference>
<dbReference type="PROSITE" id="PS00028">
    <property type="entry name" value="ZINC_FINGER_C2H2_1"/>
    <property type="match status" value="9"/>
</dbReference>
<evidence type="ECO:0000256" key="3">
    <source>
        <dbReference type="ARBA" id="ARBA00022490"/>
    </source>
</evidence>
<keyword evidence="7" id="KW-0862">Zinc</keyword>
<evidence type="ECO:0000313" key="19">
    <source>
        <dbReference type="Proteomes" id="UP000664991"/>
    </source>
</evidence>
<feature type="compositionally biased region" description="Basic and acidic residues" evidence="16">
    <location>
        <begin position="529"/>
        <end position="542"/>
    </location>
</feature>
<feature type="domain" description="C2H2-type" evidence="17">
    <location>
        <begin position="1581"/>
        <end position="1609"/>
    </location>
</feature>
<comment type="caution">
    <text evidence="18">The sequence shown here is derived from an EMBL/GenBank/DDBJ whole genome shotgun (WGS) entry which is preliminary data.</text>
</comment>
<dbReference type="InterPro" id="IPR050688">
    <property type="entry name" value="Zinc_finger/UBP_domain"/>
</dbReference>
<dbReference type="SUPFAM" id="SSF57667">
    <property type="entry name" value="beta-beta-alpha zinc fingers"/>
    <property type="match status" value="7"/>
</dbReference>
<dbReference type="EMBL" id="JAEMGP010000009">
    <property type="protein sequence ID" value="KAG5204750.1"/>
    <property type="molecule type" value="Genomic_DNA"/>
</dbReference>
<dbReference type="FunFam" id="3.30.160.60:FF:001211">
    <property type="entry name" value="Zinc finger and AT-hook domain containing"/>
    <property type="match status" value="1"/>
</dbReference>
<evidence type="ECO:0000256" key="16">
    <source>
        <dbReference type="SAM" id="MobiDB-lite"/>
    </source>
</evidence>
<comment type="function">
    <text evidence="12">May be involved in transcriptional regulation. Overexpression causes down-regulation of a number of genes involved in the immune response. Some genes are also up-regulated.</text>
</comment>
<dbReference type="GO" id="GO:0003677">
    <property type="term" value="F:DNA binding"/>
    <property type="evidence" value="ECO:0007669"/>
    <property type="project" value="UniProtKB-KW"/>
</dbReference>
<feature type="region of interest" description="Disordered" evidence="16">
    <location>
        <begin position="1183"/>
        <end position="1277"/>
    </location>
</feature>
<dbReference type="FunFam" id="3.30.160.60:FF:000255">
    <property type="entry name" value="Zinc finger and AT-hook domain containing"/>
    <property type="match status" value="1"/>
</dbReference>
<evidence type="ECO:0000256" key="12">
    <source>
        <dbReference type="ARBA" id="ARBA00055129"/>
    </source>
</evidence>
<evidence type="ECO:0000256" key="6">
    <source>
        <dbReference type="ARBA" id="ARBA00022771"/>
    </source>
</evidence>
<dbReference type="GO" id="GO:0045944">
    <property type="term" value="P:positive regulation of transcription by RNA polymerase II"/>
    <property type="evidence" value="ECO:0007669"/>
    <property type="project" value="TreeGrafter"/>
</dbReference>
<keyword evidence="8" id="KW-0805">Transcription regulation</keyword>
<dbReference type="FunFam" id="3.30.160.60:FF:000351">
    <property type="entry name" value="Zinc finger and AT-hook domain containing"/>
    <property type="match status" value="1"/>
</dbReference>
<feature type="domain" description="C2H2-type" evidence="17">
    <location>
        <begin position="993"/>
        <end position="1020"/>
    </location>
</feature>
<dbReference type="GO" id="GO:0005634">
    <property type="term" value="C:nucleus"/>
    <property type="evidence" value="ECO:0007669"/>
    <property type="project" value="UniProtKB-SubCell"/>
</dbReference>
<protein>
    <recommendedName>
        <fullName evidence="13">Zinc finger protein ZFAT</fullName>
    </recommendedName>
    <alternativeName>
        <fullName evidence="14">Zinc finger protein 406</fullName>
    </alternativeName>
</protein>
<dbReference type="InterPro" id="IPR013087">
    <property type="entry name" value="Znf_C2H2_type"/>
</dbReference>
<dbReference type="GO" id="GO:0005829">
    <property type="term" value="C:cytosol"/>
    <property type="evidence" value="ECO:0007669"/>
    <property type="project" value="UniProtKB-SubCell"/>
</dbReference>
<keyword evidence="10" id="KW-0804">Transcription</keyword>
<gene>
    <name evidence="18" type="ORF">JEQ12_019195</name>
</gene>
<keyword evidence="3" id="KW-0963">Cytoplasm</keyword>
<keyword evidence="9" id="KW-0238">DNA-binding</keyword>
<feature type="region of interest" description="Disordered" evidence="16">
    <location>
        <begin position="1123"/>
        <end position="1164"/>
    </location>
</feature>
<feature type="domain" description="C2H2-type" evidence="17">
    <location>
        <begin position="1047"/>
        <end position="1075"/>
    </location>
</feature>
<feature type="compositionally biased region" description="Polar residues" evidence="16">
    <location>
        <begin position="1205"/>
        <end position="1217"/>
    </location>
</feature>
<evidence type="ECO:0000256" key="9">
    <source>
        <dbReference type="ARBA" id="ARBA00023125"/>
    </source>
</evidence>
<feature type="domain" description="C2H2-type" evidence="17">
    <location>
        <begin position="943"/>
        <end position="971"/>
    </location>
</feature>
<feature type="compositionally biased region" description="Low complexity" evidence="16">
    <location>
        <begin position="1128"/>
        <end position="1140"/>
    </location>
</feature>
<accession>A0A836CYY8</accession>
<keyword evidence="11" id="KW-0539">Nucleus</keyword>
<feature type="region of interest" description="Disordered" evidence="16">
    <location>
        <begin position="745"/>
        <end position="769"/>
    </location>
</feature>
<comment type="subcellular location">
    <subcellularLocation>
        <location evidence="2">Cytoplasm</location>
        <location evidence="2">Cytosol</location>
    </subcellularLocation>
    <subcellularLocation>
        <location evidence="1">Nucleus</location>
    </subcellularLocation>
</comment>
<dbReference type="Proteomes" id="UP000664991">
    <property type="component" value="Unassembled WGS sequence"/>
</dbReference>
<evidence type="ECO:0000259" key="17">
    <source>
        <dbReference type="PROSITE" id="PS50157"/>
    </source>
</evidence>
<dbReference type="FunFam" id="3.30.160.60:FF:000306">
    <property type="entry name" value="Zinc finger and AT-hook domain containing"/>
    <property type="match status" value="1"/>
</dbReference>
<evidence type="ECO:0000256" key="4">
    <source>
        <dbReference type="ARBA" id="ARBA00022723"/>
    </source>
</evidence>
<evidence type="ECO:0000256" key="14">
    <source>
        <dbReference type="ARBA" id="ARBA00079309"/>
    </source>
</evidence>
<dbReference type="Gene3D" id="3.30.160.60">
    <property type="entry name" value="Classic Zinc Finger"/>
    <property type="match status" value="10"/>
</dbReference>
<evidence type="ECO:0000256" key="15">
    <source>
        <dbReference type="PROSITE-ProRule" id="PRU00042"/>
    </source>
</evidence>
<dbReference type="FunFam" id="3.30.160.60:FF:001388">
    <property type="entry name" value="Zinc finger and AT-hook domain containing"/>
    <property type="match status" value="1"/>
</dbReference>
<keyword evidence="5" id="KW-0677">Repeat</keyword>
<dbReference type="PANTHER" id="PTHR24403:SF67">
    <property type="entry name" value="FI01116P-RELATED"/>
    <property type="match status" value="1"/>
</dbReference>
<dbReference type="InterPro" id="IPR036236">
    <property type="entry name" value="Znf_C2H2_sf"/>
</dbReference>
<feature type="compositionally biased region" description="Basic residues" evidence="16">
    <location>
        <begin position="663"/>
        <end position="674"/>
    </location>
</feature>
<feature type="domain" description="C2H2-type" evidence="17">
    <location>
        <begin position="1553"/>
        <end position="1580"/>
    </location>
</feature>
<feature type="domain" description="C2H2-type" evidence="17">
    <location>
        <begin position="888"/>
        <end position="915"/>
    </location>
</feature>
<dbReference type="FunFam" id="3.30.160.60:FF:000327">
    <property type="entry name" value="Zinc finger and AT-hook domain containing"/>
    <property type="match status" value="1"/>
</dbReference>
<feature type="domain" description="C2H2-type" evidence="17">
    <location>
        <begin position="1496"/>
        <end position="1523"/>
    </location>
</feature>
<dbReference type="FunFam" id="3.30.160.60:FF:000401">
    <property type="entry name" value="Zinc finger and AT-hook domain containing"/>
    <property type="match status" value="1"/>
</dbReference>
<reference evidence="18 19" key="1">
    <citation type="submission" date="2020-12" db="EMBL/GenBank/DDBJ databases">
        <title>De novo assembly of Tibetan sheep genome.</title>
        <authorList>
            <person name="Li X."/>
        </authorList>
    </citation>
    <scope>NUCLEOTIDE SEQUENCE [LARGE SCALE GENOMIC DNA]</scope>
    <source>
        <tissue evidence="18">Heart</tissue>
    </source>
</reference>